<evidence type="ECO:0000313" key="1">
    <source>
        <dbReference type="WBParaSite" id="MCU_000433-RA"/>
    </source>
</evidence>
<organism evidence="1">
    <name type="scientific">Mesocestoides corti</name>
    <name type="common">Flatworm</name>
    <dbReference type="NCBI Taxonomy" id="53468"/>
    <lineage>
        <taxon>Eukaryota</taxon>
        <taxon>Metazoa</taxon>
        <taxon>Spiralia</taxon>
        <taxon>Lophotrochozoa</taxon>
        <taxon>Platyhelminthes</taxon>
        <taxon>Cestoda</taxon>
        <taxon>Eucestoda</taxon>
        <taxon>Cyclophyllidea</taxon>
        <taxon>Mesocestoididae</taxon>
        <taxon>Mesocestoides</taxon>
    </lineage>
</organism>
<name>A0A5K3EIG4_MESCO</name>
<accession>A0A5K3EIG4</accession>
<sequence length="109" mass="12078">MVKRSLNRQCSQNLAAPLPENASATDSFYCTKDSPLLNTLFGQYVEESVYTKKTHDCSNFHRACQKCFHQKTLQSSAITSEKAFTSVDCNENNDNCGHIGCYNTPGCLG</sequence>
<dbReference type="WBParaSite" id="MCU_000433-RA">
    <property type="protein sequence ID" value="MCU_000433-RA"/>
    <property type="gene ID" value="MCU_000433"/>
</dbReference>
<dbReference type="AlphaFoldDB" id="A0A5K3EIG4"/>
<reference evidence="1" key="1">
    <citation type="submission" date="2019-11" db="UniProtKB">
        <authorList>
            <consortium name="WormBaseParasite"/>
        </authorList>
    </citation>
    <scope>IDENTIFICATION</scope>
</reference>
<proteinExistence type="predicted"/>
<protein>
    <submittedName>
        <fullName evidence="1">Uncharacterized protein</fullName>
    </submittedName>
</protein>